<accession>A0A2M6R7H8</accession>
<dbReference type="InterPro" id="IPR014942">
    <property type="entry name" value="AbiEii"/>
</dbReference>
<organism evidence="1 2">
    <name type="scientific">Candidatus Berkelbacteria bacterium CG10_big_fil_rev_8_21_14_0_10_43_14</name>
    <dbReference type="NCBI Taxonomy" id="1974515"/>
    <lineage>
        <taxon>Bacteria</taxon>
        <taxon>Candidatus Berkelbacteria</taxon>
    </lineage>
</organism>
<comment type="caution">
    <text evidence="1">The sequence shown here is derived from an EMBL/GenBank/DDBJ whole genome shotgun (WGS) entry which is preliminary data.</text>
</comment>
<proteinExistence type="predicted"/>
<protein>
    <recommendedName>
        <fullName evidence="3">Nucleotidyl transferase AbiEii/AbiGii toxin family protein</fullName>
    </recommendedName>
</protein>
<dbReference type="EMBL" id="PEZX01000044">
    <property type="protein sequence ID" value="PIS06644.1"/>
    <property type="molecule type" value="Genomic_DNA"/>
</dbReference>
<name>A0A2M6R7H8_9BACT</name>
<dbReference type="AlphaFoldDB" id="A0A2M6R7H8"/>
<gene>
    <name evidence="1" type="ORF">COT79_03515</name>
</gene>
<sequence length="204" mass="24103">MHKEILTQDQIKLLPLVKKFSDTFYLVGGTAIALHLGHRRSIDFDLFSLNDFENKLIKTRIKRNGYTIGKELRDEIGQFTILINNTHMTFFQFMYAIELNDKFESVIKIPDLLTLGAMKVFALGQRAKWKDYIDLYFIFKKYSLNEVSAKAKKLFGNEYNERIIKEQLAYFDDINYKEQVEWIPGFEVSDEEVKKYLTEVSLER</sequence>
<evidence type="ECO:0000313" key="2">
    <source>
        <dbReference type="Proteomes" id="UP000231162"/>
    </source>
</evidence>
<reference evidence="2" key="1">
    <citation type="submission" date="2017-09" db="EMBL/GenBank/DDBJ databases">
        <title>Depth-based differentiation of microbial function through sediment-hosted aquifers and enrichment of novel symbionts in the deep terrestrial subsurface.</title>
        <authorList>
            <person name="Probst A.J."/>
            <person name="Ladd B."/>
            <person name="Jarett J.K."/>
            <person name="Geller-Mcgrath D.E."/>
            <person name="Sieber C.M.K."/>
            <person name="Emerson J.B."/>
            <person name="Anantharaman K."/>
            <person name="Thomas B.C."/>
            <person name="Malmstrom R."/>
            <person name="Stieglmeier M."/>
            <person name="Klingl A."/>
            <person name="Woyke T."/>
            <person name="Ryan C.M."/>
            <person name="Banfield J.F."/>
        </authorList>
    </citation>
    <scope>NUCLEOTIDE SEQUENCE [LARGE SCALE GENOMIC DNA]</scope>
</reference>
<dbReference type="Pfam" id="PF08843">
    <property type="entry name" value="AbiEii"/>
    <property type="match status" value="1"/>
</dbReference>
<dbReference type="Proteomes" id="UP000231162">
    <property type="component" value="Unassembled WGS sequence"/>
</dbReference>
<evidence type="ECO:0008006" key="3">
    <source>
        <dbReference type="Google" id="ProtNLM"/>
    </source>
</evidence>
<evidence type="ECO:0000313" key="1">
    <source>
        <dbReference type="EMBL" id="PIS06644.1"/>
    </source>
</evidence>